<dbReference type="InterPro" id="IPR006129">
    <property type="entry name" value="AdhesinB"/>
</dbReference>
<dbReference type="PANTHER" id="PTHR42953">
    <property type="entry name" value="HIGH-AFFINITY ZINC UPTAKE SYSTEM PROTEIN ZNUA-RELATED"/>
    <property type="match status" value="1"/>
</dbReference>
<evidence type="ECO:0000256" key="1">
    <source>
        <dbReference type="ARBA" id="ARBA00004196"/>
    </source>
</evidence>
<feature type="chain" id="PRO_5046303001" evidence="8">
    <location>
        <begin position="25"/>
        <end position="305"/>
    </location>
</feature>
<dbReference type="InterPro" id="IPR050492">
    <property type="entry name" value="Bact_metal-bind_prot9"/>
</dbReference>
<dbReference type="PRINTS" id="PR00690">
    <property type="entry name" value="ADHESNFAMILY"/>
</dbReference>
<dbReference type="SUPFAM" id="SSF53807">
    <property type="entry name" value="Helical backbone' metal receptor"/>
    <property type="match status" value="1"/>
</dbReference>
<keyword evidence="4" id="KW-0479">Metal-binding</keyword>
<dbReference type="Pfam" id="PF01297">
    <property type="entry name" value="ZnuA"/>
    <property type="match status" value="1"/>
</dbReference>
<evidence type="ECO:0000256" key="6">
    <source>
        <dbReference type="RuleBase" id="RU003512"/>
    </source>
</evidence>
<dbReference type="Proteomes" id="UP001500074">
    <property type="component" value="Unassembled WGS sequence"/>
</dbReference>
<dbReference type="RefSeq" id="WP_031385132.1">
    <property type="nucleotide sequence ID" value="NZ_BAABKI010000024.1"/>
</dbReference>
<evidence type="ECO:0000313" key="10">
    <source>
        <dbReference type="Proteomes" id="UP001500074"/>
    </source>
</evidence>
<keyword evidence="7" id="KW-0175">Coiled coil</keyword>
<keyword evidence="5 8" id="KW-0732">Signal</keyword>
<comment type="subcellular location">
    <subcellularLocation>
        <location evidence="1">Cell envelope</location>
    </subcellularLocation>
</comment>
<gene>
    <name evidence="9" type="ORF">GCM10023342_24080</name>
</gene>
<proteinExistence type="inferred from homology"/>
<evidence type="ECO:0000256" key="3">
    <source>
        <dbReference type="ARBA" id="ARBA00022448"/>
    </source>
</evidence>
<dbReference type="PANTHER" id="PTHR42953:SF1">
    <property type="entry name" value="METAL-BINDING PROTEIN HI_0362-RELATED"/>
    <property type="match status" value="1"/>
</dbReference>
<dbReference type="EMBL" id="BAABKI010000024">
    <property type="protein sequence ID" value="GAA5177066.1"/>
    <property type="molecule type" value="Genomic_DNA"/>
</dbReference>
<comment type="similarity">
    <text evidence="2 6">Belongs to the bacterial solute-binding protein 9 family.</text>
</comment>
<evidence type="ECO:0000256" key="7">
    <source>
        <dbReference type="SAM" id="Coils"/>
    </source>
</evidence>
<keyword evidence="3 6" id="KW-0813">Transport</keyword>
<evidence type="ECO:0000256" key="5">
    <source>
        <dbReference type="ARBA" id="ARBA00022729"/>
    </source>
</evidence>
<sequence length="305" mass="32455">MHHRLLSGLICGALALGAAGSAQARESLNVVTSFSVLADMVEQVGGEHVTVTSLVGPDSDSHVYSPSPADARKLAEADLVVFNGLQFEGWMNRLLDAGNYQGVTVTATDGIEPLAFSGADRDHGQGELDPHAWLDVARAEQYVVNIRDGLTEVDPQHAEDYRTAAQRYLEALDALDSEIRELMSAIPAEQRTVVSGHDTFAYFGAAYDVRFLSPVGLNTAAEPAAAELARLVDFIEDNQVPALFYENITSPALIRQLAEEADLPVAGTLYSGALASDGEAGSYVGMMRHNAQTIHDGLSGDAASQ</sequence>
<feature type="coiled-coil region" evidence="7">
    <location>
        <begin position="158"/>
        <end position="185"/>
    </location>
</feature>
<dbReference type="Gene3D" id="3.40.50.1980">
    <property type="entry name" value="Nitrogenase molybdenum iron protein domain"/>
    <property type="match status" value="2"/>
</dbReference>
<evidence type="ECO:0000313" key="9">
    <source>
        <dbReference type="EMBL" id="GAA5177066.1"/>
    </source>
</evidence>
<evidence type="ECO:0000256" key="4">
    <source>
        <dbReference type="ARBA" id="ARBA00022723"/>
    </source>
</evidence>
<evidence type="ECO:0000256" key="2">
    <source>
        <dbReference type="ARBA" id="ARBA00011028"/>
    </source>
</evidence>
<evidence type="ECO:0000256" key="8">
    <source>
        <dbReference type="SAM" id="SignalP"/>
    </source>
</evidence>
<keyword evidence="10" id="KW-1185">Reference proteome</keyword>
<comment type="caution">
    <text evidence="9">The sequence shown here is derived from an EMBL/GenBank/DDBJ whole genome shotgun (WGS) entry which is preliminary data.</text>
</comment>
<dbReference type="PRINTS" id="PR00691">
    <property type="entry name" value="ADHESINB"/>
</dbReference>
<dbReference type="InterPro" id="IPR006128">
    <property type="entry name" value="Lipoprotein_PsaA-like"/>
</dbReference>
<accession>A0ABP9RHV7</accession>
<feature type="signal peptide" evidence="8">
    <location>
        <begin position="1"/>
        <end position="24"/>
    </location>
</feature>
<organism evidence="9 10">
    <name type="scientific">Modicisalibacter zincidurans</name>
    <dbReference type="NCBI Taxonomy" id="1178777"/>
    <lineage>
        <taxon>Bacteria</taxon>
        <taxon>Pseudomonadati</taxon>
        <taxon>Pseudomonadota</taxon>
        <taxon>Gammaproteobacteria</taxon>
        <taxon>Oceanospirillales</taxon>
        <taxon>Halomonadaceae</taxon>
        <taxon>Modicisalibacter</taxon>
    </lineage>
</organism>
<dbReference type="InterPro" id="IPR006127">
    <property type="entry name" value="ZnuA-like"/>
</dbReference>
<reference evidence="10" key="1">
    <citation type="journal article" date="2019" name="Int. J. Syst. Evol. Microbiol.">
        <title>The Global Catalogue of Microorganisms (GCM) 10K type strain sequencing project: providing services to taxonomists for standard genome sequencing and annotation.</title>
        <authorList>
            <consortium name="The Broad Institute Genomics Platform"/>
            <consortium name="The Broad Institute Genome Sequencing Center for Infectious Disease"/>
            <person name="Wu L."/>
            <person name="Ma J."/>
        </authorList>
    </citation>
    <scope>NUCLEOTIDE SEQUENCE [LARGE SCALE GENOMIC DNA]</scope>
    <source>
        <strain evidence="10">JCM 18472</strain>
    </source>
</reference>
<name>A0ABP9RHV7_9GAMM</name>
<protein>
    <submittedName>
        <fullName evidence="9">Metal ABC transporter substrate-binding protein</fullName>
    </submittedName>
</protein>